<dbReference type="Proteomes" id="UP001222027">
    <property type="component" value="Unassembled WGS sequence"/>
</dbReference>
<comment type="caution">
    <text evidence="2">The sequence shown here is derived from an EMBL/GenBank/DDBJ whole genome shotgun (WGS) entry which is preliminary data.</text>
</comment>
<feature type="compositionally biased region" description="Basic and acidic residues" evidence="1">
    <location>
        <begin position="144"/>
        <end position="162"/>
    </location>
</feature>
<organism evidence="2 3">
    <name type="scientific">Ensete ventricosum</name>
    <name type="common">Abyssinian banana</name>
    <name type="synonym">Musa ensete</name>
    <dbReference type="NCBI Taxonomy" id="4639"/>
    <lineage>
        <taxon>Eukaryota</taxon>
        <taxon>Viridiplantae</taxon>
        <taxon>Streptophyta</taxon>
        <taxon>Embryophyta</taxon>
        <taxon>Tracheophyta</taxon>
        <taxon>Spermatophyta</taxon>
        <taxon>Magnoliopsida</taxon>
        <taxon>Liliopsida</taxon>
        <taxon>Zingiberales</taxon>
        <taxon>Musaceae</taxon>
        <taxon>Ensete</taxon>
    </lineage>
</organism>
<sequence>MWHGFMVSGSIGQSNGFLPGWNTDCKGTCADVHLISDLRLSFTLTGKWSSIDHSACANNAFSIYAAESECYVMDCYVMRCKGCSHKEDFIKSDRDGKGEDMGGIRREAKVEGLHRVDVRLFLISKEPVSINIRGRSNPPRRGPRRPERQHLGPPERDSLEPEVRIKFGAAVPPVPGGGTPTS</sequence>
<name>A0AAV8QGE8_ENSVE</name>
<evidence type="ECO:0000313" key="3">
    <source>
        <dbReference type="Proteomes" id="UP001222027"/>
    </source>
</evidence>
<feature type="region of interest" description="Disordered" evidence="1">
    <location>
        <begin position="132"/>
        <end position="162"/>
    </location>
</feature>
<protein>
    <submittedName>
        <fullName evidence="2">Uncharacterized protein</fullName>
    </submittedName>
</protein>
<reference evidence="2 3" key="1">
    <citation type="submission" date="2022-12" db="EMBL/GenBank/DDBJ databases">
        <title>Chromosome-scale assembly of the Ensete ventricosum genome.</title>
        <authorList>
            <person name="Dussert Y."/>
            <person name="Stocks J."/>
            <person name="Wendawek A."/>
            <person name="Woldeyes F."/>
            <person name="Nichols R.A."/>
            <person name="Borrell J.S."/>
        </authorList>
    </citation>
    <scope>NUCLEOTIDE SEQUENCE [LARGE SCALE GENOMIC DNA]</scope>
    <source>
        <strain evidence="3">cv. Maze</strain>
        <tissue evidence="2">Seeds</tissue>
    </source>
</reference>
<proteinExistence type="predicted"/>
<evidence type="ECO:0000256" key="1">
    <source>
        <dbReference type="SAM" id="MobiDB-lite"/>
    </source>
</evidence>
<accession>A0AAV8QGE8</accession>
<dbReference type="EMBL" id="JAQQAF010000006">
    <property type="protein sequence ID" value="KAJ8479059.1"/>
    <property type="molecule type" value="Genomic_DNA"/>
</dbReference>
<gene>
    <name evidence="2" type="ORF">OPV22_022786</name>
</gene>
<keyword evidence="3" id="KW-1185">Reference proteome</keyword>
<evidence type="ECO:0000313" key="2">
    <source>
        <dbReference type="EMBL" id="KAJ8479059.1"/>
    </source>
</evidence>
<dbReference type="AlphaFoldDB" id="A0AAV8QGE8"/>